<proteinExistence type="predicted"/>
<dbReference type="SUPFAM" id="SSF103088">
    <property type="entry name" value="OmpA-like"/>
    <property type="match status" value="1"/>
</dbReference>
<organism evidence="2 3">
    <name type="scientific">Cryomorpha ignava</name>
    <dbReference type="NCBI Taxonomy" id="101383"/>
    <lineage>
        <taxon>Bacteria</taxon>
        <taxon>Pseudomonadati</taxon>
        <taxon>Bacteroidota</taxon>
        <taxon>Flavobacteriia</taxon>
        <taxon>Flavobacteriales</taxon>
        <taxon>Cryomorphaceae</taxon>
        <taxon>Cryomorpha</taxon>
    </lineage>
</organism>
<protein>
    <recommendedName>
        <fullName evidence="4">OmpA family protein</fullName>
    </recommendedName>
</protein>
<feature type="transmembrane region" description="Helical" evidence="1">
    <location>
        <begin position="12"/>
        <end position="33"/>
    </location>
</feature>
<dbReference type="RefSeq" id="WP_163286853.1">
    <property type="nucleotide sequence ID" value="NZ_JAAGVY010000051.1"/>
</dbReference>
<evidence type="ECO:0000313" key="3">
    <source>
        <dbReference type="Proteomes" id="UP000486602"/>
    </source>
</evidence>
<evidence type="ECO:0000256" key="1">
    <source>
        <dbReference type="SAM" id="Phobius"/>
    </source>
</evidence>
<dbReference type="InterPro" id="IPR036737">
    <property type="entry name" value="OmpA-like_sf"/>
</dbReference>
<keyword evidence="1" id="KW-0472">Membrane</keyword>
<reference evidence="2 3" key="1">
    <citation type="submission" date="2020-02" db="EMBL/GenBank/DDBJ databases">
        <title>Out from the shadows clarifying the taxonomy of the family Cryomorphaceae and related taxa by utilizing the GTDB taxonomic framework.</title>
        <authorList>
            <person name="Bowman J.P."/>
        </authorList>
    </citation>
    <scope>NUCLEOTIDE SEQUENCE [LARGE SCALE GENOMIC DNA]</scope>
    <source>
        <strain evidence="2 3">QSSC 1-22</strain>
    </source>
</reference>
<keyword evidence="1" id="KW-1133">Transmembrane helix</keyword>
<dbReference type="EMBL" id="JAAGVY010000051">
    <property type="protein sequence ID" value="NEN25396.1"/>
    <property type="molecule type" value="Genomic_DNA"/>
</dbReference>
<dbReference type="Proteomes" id="UP000486602">
    <property type="component" value="Unassembled WGS sequence"/>
</dbReference>
<gene>
    <name evidence="2" type="ORF">G3O08_18015</name>
</gene>
<sequence length="204" mass="23542">MTGKGSGFFWPSFADLMTSLFFIMLVLYVLTYLKLTNQQRATEQQLNKIKEIQAAVKELPQNYFQYDSIYKRFSLVQNIEFETGKDIIKPNYEQYLIDVGVSIKDLISNLKSKYAQQDIKYVVIIEGMASNDNFKDNYPLSYKRAWAVMKLWQRENIMPDQSVCEVQVAGSGTGGIGRFPVNEEVKNQRILIQIVPKIGEIKLE</sequence>
<accession>A0A7K3WV81</accession>
<dbReference type="Gene3D" id="3.30.1330.60">
    <property type="entry name" value="OmpA-like domain"/>
    <property type="match status" value="1"/>
</dbReference>
<keyword evidence="1" id="KW-0812">Transmembrane</keyword>
<comment type="caution">
    <text evidence="2">The sequence shown here is derived from an EMBL/GenBank/DDBJ whole genome shotgun (WGS) entry which is preliminary data.</text>
</comment>
<name>A0A7K3WV81_9FLAO</name>
<dbReference type="AlphaFoldDB" id="A0A7K3WV81"/>
<evidence type="ECO:0000313" key="2">
    <source>
        <dbReference type="EMBL" id="NEN25396.1"/>
    </source>
</evidence>
<evidence type="ECO:0008006" key="4">
    <source>
        <dbReference type="Google" id="ProtNLM"/>
    </source>
</evidence>
<keyword evidence="3" id="KW-1185">Reference proteome</keyword>